<dbReference type="GeneID" id="90448610"/>
<name>A0ABZ3H443_GEOAI</name>
<evidence type="ECO:0000313" key="3">
    <source>
        <dbReference type="Proteomes" id="UP001492541"/>
    </source>
</evidence>
<evidence type="ECO:0000259" key="1">
    <source>
        <dbReference type="Pfam" id="PF03625"/>
    </source>
</evidence>
<dbReference type="SUPFAM" id="SSF103247">
    <property type="entry name" value="TT1751-like"/>
    <property type="match status" value="1"/>
</dbReference>
<dbReference type="PANTHER" id="PTHR38342:SF1">
    <property type="entry name" value="SLR5037 PROTEIN"/>
    <property type="match status" value="1"/>
</dbReference>
<sequence length="126" mass="14086">MLGYKKTVNLSFEEAVRKAKEKLAENGFGILCEIDVRKTIKEKTGEDFDNYIILGACNPQYASQALRADRDFGLLMPCNVVVYEENGRVVVSAVAPLKLAEQFGNEEVKEVASTVEERLKRVIDSI</sequence>
<feature type="domain" description="DUF302" evidence="1">
    <location>
        <begin position="34"/>
        <end position="96"/>
    </location>
</feature>
<gene>
    <name evidence="2" type="ORF">LPQ35_02955</name>
</gene>
<keyword evidence="3" id="KW-1185">Reference proteome</keyword>
<dbReference type="EMBL" id="CP087714">
    <property type="protein sequence ID" value="XAT64342.1"/>
    <property type="molecule type" value="Genomic_DNA"/>
</dbReference>
<dbReference type="RefSeq" id="WP_193806049.1">
    <property type="nucleotide sequence ID" value="NZ_CP087714.1"/>
</dbReference>
<protein>
    <submittedName>
        <fullName evidence="2">DUF302 domain-containing protein</fullName>
    </submittedName>
</protein>
<dbReference type="InterPro" id="IPR016796">
    <property type="entry name" value="UCP021774"/>
</dbReference>
<dbReference type="Pfam" id="PF03625">
    <property type="entry name" value="DUF302"/>
    <property type="match status" value="1"/>
</dbReference>
<proteinExistence type="predicted"/>
<dbReference type="Gene3D" id="3.30.310.70">
    <property type="entry name" value="TT1751-like domain"/>
    <property type="match status" value="1"/>
</dbReference>
<dbReference type="CDD" id="cd14797">
    <property type="entry name" value="DUF302"/>
    <property type="match status" value="1"/>
</dbReference>
<accession>A0ABZ3H443</accession>
<dbReference type="PIRSF" id="PIRSF021774">
    <property type="entry name" value="UCP021774"/>
    <property type="match status" value="1"/>
</dbReference>
<dbReference type="InterPro" id="IPR035923">
    <property type="entry name" value="TT1751-like_sf"/>
</dbReference>
<reference evidence="2 3" key="1">
    <citation type="submission" date="2021-11" db="EMBL/GenBank/DDBJ databases">
        <title>Whole genome of Geoglobus acetivorans.</title>
        <authorList>
            <person name="Liu D."/>
        </authorList>
    </citation>
    <scope>NUCLEOTIDE SEQUENCE [LARGE SCALE GENOMIC DNA]</scope>
    <source>
        <strain evidence="2 3">SBH6</strain>
    </source>
</reference>
<dbReference type="PANTHER" id="PTHR38342">
    <property type="entry name" value="SLR5037 PROTEIN"/>
    <property type="match status" value="1"/>
</dbReference>
<evidence type="ECO:0000313" key="2">
    <source>
        <dbReference type="EMBL" id="XAT64342.1"/>
    </source>
</evidence>
<dbReference type="Proteomes" id="UP001492541">
    <property type="component" value="Chromosome"/>
</dbReference>
<organism evidence="2 3">
    <name type="scientific">Geoglobus acetivorans</name>
    <dbReference type="NCBI Taxonomy" id="565033"/>
    <lineage>
        <taxon>Archaea</taxon>
        <taxon>Methanobacteriati</taxon>
        <taxon>Methanobacteriota</taxon>
        <taxon>Archaeoglobi</taxon>
        <taxon>Archaeoglobales</taxon>
        <taxon>Archaeoglobaceae</taxon>
        <taxon>Geoglobus</taxon>
    </lineage>
</organism>
<dbReference type="InterPro" id="IPR005180">
    <property type="entry name" value="DUF302"/>
</dbReference>